<sequence length="327" mass="36098">MAPIGMQVVGWAAARSLSPELILASLLCLIALIKFLAICSQCNRHAFDLGACHQMENSSSTLIRVVKLEDAAMPTENPCFEYITKDEQDNRSLQLSIKSGEVWYTPWRNHTKTSIHQGHTNPDILNHEVIPVDADSISPADTFNRIPTPSGVAVTPLQEEEEVITPPPAPPEISSHPEGQVRPLWKPETREDNGGIPESPTLHQQWMRAQHTYESLEDMGAATTEETETPAYETVADIIASMPHASDHMREAGSDQLEVPTADVGVEERMMGSGLTAMYAQVSKKYRDPAELSQSPLEGEEPVPLPHLTLEEEEEPAPPLPDRSFEM</sequence>
<dbReference type="AlphaFoldDB" id="A0A9Q1IJJ7"/>
<reference evidence="2" key="1">
    <citation type="journal article" date="2023" name="Science">
        <title>Genome structures resolve the early diversification of teleost fishes.</title>
        <authorList>
            <person name="Parey E."/>
            <person name="Louis A."/>
            <person name="Montfort J."/>
            <person name="Bouchez O."/>
            <person name="Roques C."/>
            <person name="Iampietro C."/>
            <person name="Lluch J."/>
            <person name="Castinel A."/>
            <person name="Donnadieu C."/>
            <person name="Desvignes T."/>
            <person name="Floi Bucao C."/>
            <person name="Jouanno E."/>
            <person name="Wen M."/>
            <person name="Mejri S."/>
            <person name="Dirks R."/>
            <person name="Jansen H."/>
            <person name="Henkel C."/>
            <person name="Chen W.J."/>
            <person name="Zahm M."/>
            <person name="Cabau C."/>
            <person name="Klopp C."/>
            <person name="Thompson A.W."/>
            <person name="Robinson-Rechavi M."/>
            <person name="Braasch I."/>
            <person name="Lecointre G."/>
            <person name="Bobe J."/>
            <person name="Postlethwait J.H."/>
            <person name="Berthelot C."/>
            <person name="Roest Crollius H."/>
            <person name="Guiguen Y."/>
        </authorList>
    </citation>
    <scope>NUCLEOTIDE SEQUENCE</scope>
    <source>
        <strain evidence="2">WJC10195</strain>
    </source>
</reference>
<evidence type="ECO:0000313" key="3">
    <source>
        <dbReference type="Proteomes" id="UP001152622"/>
    </source>
</evidence>
<keyword evidence="3" id="KW-1185">Reference proteome</keyword>
<name>A0A9Q1IJJ7_SYNKA</name>
<dbReference type="OrthoDB" id="8917476at2759"/>
<accession>A0A9Q1IJJ7</accession>
<protein>
    <submittedName>
        <fullName evidence="2">Uncharacterized protein</fullName>
    </submittedName>
</protein>
<comment type="caution">
    <text evidence="2">The sequence shown here is derived from an EMBL/GenBank/DDBJ whole genome shotgun (WGS) entry which is preliminary data.</text>
</comment>
<gene>
    <name evidence="2" type="ORF">SKAU_G00341250</name>
</gene>
<proteinExistence type="predicted"/>
<feature type="region of interest" description="Disordered" evidence="1">
    <location>
        <begin position="163"/>
        <end position="183"/>
    </location>
</feature>
<feature type="region of interest" description="Disordered" evidence="1">
    <location>
        <begin position="287"/>
        <end position="327"/>
    </location>
</feature>
<evidence type="ECO:0000256" key="1">
    <source>
        <dbReference type="SAM" id="MobiDB-lite"/>
    </source>
</evidence>
<evidence type="ECO:0000313" key="2">
    <source>
        <dbReference type="EMBL" id="KAJ8341834.1"/>
    </source>
</evidence>
<organism evidence="2 3">
    <name type="scientific">Synaphobranchus kaupii</name>
    <name type="common">Kaup's arrowtooth eel</name>
    <dbReference type="NCBI Taxonomy" id="118154"/>
    <lineage>
        <taxon>Eukaryota</taxon>
        <taxon>Metazoa</taxon>
        <taxon>Chordata</taxon>
        <taxon>Craniata</taxon>
        <taxon>Vertebrata</taxon>
        <taxon>Euteleostomi</taxon>
        <taxon>Actinopterygii</taxon>
        <taxon>Neopterygii</taxon>
        <taxon>Teleostei</taxon>
        <taxon>Anguilliformes</taxon>
        <taxon>Synaphobranchidae</taxon>
        <taxon>Synaphobranchus</taxon>
    </lineage>
</organism>
<dbReference type="EMBL" id="JAINUF010000015">
    <property type="protein sequence ID" value="KAJ8341834.1"/>
    <property type="molecule type" value="Genomic_DNA"/>
</dbReference>
<dbReference type="Proteomes" id="UP001152622">
    <property type="component" value="Chromosome 15"/>
</dbReference>